<reference evidence="3 4" key="1">
    <citation type="submission" date="2016-05" db="EMBL/GenBank/DDBJ databases">
        <title>Complete genome sequence of Novosphingobium guangzhouense SA925(T).</title>
        <authorList>
            <person name="Sha S."/>
        </authorList>
    </citation>
    <scope>NUCLEOTIDE SEQUENCE [LARGE SCALE GENOMIC DNA]</scope>
    <source>
        <strain evidence="3 4">SA925</strain>
    </source>
</reference>
<organism evidence="3 4">
    <name type="scientific">Novosphingobium guangzhouense</name>
    <dbReference type="NCBI Taxonomy" id="1850347"/>
    <lineage>
        <taxon>Bacteria</taxon>
        <taxon>Pseudomonadati</taxon>
        <taxon>Pseudomonadota</taxon>
        <taxon>Alphaproteobacteria</taxon>
        <taxon>Sphingomonadales</taxon>
        <taxon>Sphingomonadaceae</taxon>
        <taxon>Novosphingobium</taxon>
    </lineage>
</organism>
<dbReference type="OrthoDB" id="7597031at2"/>
<dbReference type="InterPro" id="IPR021730">
    <property type="entry name" value="YdbH"/>
</dbReference>
<feature type="transmembrane region" description="Helical" evidence="2">
    <location>
        <begin position="31"/>
        <end position="51"/>
    </location>
</feature>
<evidence type="ECO:0000313" key="3">
    <source>
        <dbReference type="EMBL" id="PNU04587.1"/>
    </source>
</evidence>
<dbReference type="AlphaFoldDB" id="A0A2K2G0N5"/>
<dbReference type="Pfam" id="PF11739">
    <property type="entry name" value="YdbH-like"/>
    <property type="match status" value="1"/>
</dbReference>
<feature type="compositionally biased region" description="Low complexity" evidence="1">
    <location>
        <begin position="1063"/>
        <end position="1080"/>
    </location>
</feature>
<keyword evidence="4" id="KW-1185">Reference proteome</keyword>
<keyword evidence="2" id="KW-1133">Transmembrane helix</keyword>
<accession>A0A2K2G0N5</accession>
<evidence type="ECO:0000313" key="4">
    <source>
        <dbReference type="Proteomes" id="UP000236327"/>
    </source>
</evidence>
<keyword evidence="2" id="KW-0472">Membrane</keyword>
<name>A0A2K2G0N5_9SPHN</name>
<keyword evidence="2" id="KW-0812">Transmembrane</keyword>
<dbReference type="EMBL" id="LYMM01000033">
    <property type="protein sequence ID" value="PNU04587.1"/>
    <property type="molecule type" value="Genomic_DNA"/>
</dbReference>
<evidence type="ECO:0000256" key="1">
    <source>
        <dbReference type="SAM" id="MobiDB-lite"/>
    </source>
</evidence>
<dbReference type="Proteomes" id="UP000236327">
    <property type="component" value="Unassembled WGS sequence"/>
</dbReference>
<proteinExistence type="predicted"/>
<protein>
    <submittedName>
        <fullName evidence="3">C4-dicarboxylate ABC transporter</fullName>
    </submittedName>
</protein>
<sequence length="1086" mass="113973">MSQEIDQTPDTEEAATGGLASRGRLLRGRAWGAPVLVVGGLLAAALGATWLSREEIAANLIERELDSLGLEARYDIVRIGPSEQVIRNLVIGDPARPDLTVKELRIATRLSWGLPGVGRITVVKPRLYGSWHDGKLSFGSLDKAMAGGGSAPFEMPDYDLAVEDGRALIDSDHGRIGVKLAGAGELRDGFSGELAALSPVLTGGGCTTGPATLYGKLTTSAGKPRFAGPVRLASLTCSAQDLRLGKTAVQLDLTLDKALDGASGKMELAVGAVRYGAQKLAGGSGSGRFTYRDNALSATYRIAGRRLDTPQARLAQVTLEGRARSTGGLARFDIDADLTGREMALGSTVDRALLSAQQTAAGTLGAPIAAQVRQNLAREMRGSTVNASLLVRNSGDGLNLVVTRGSLKGGSGTSVLSLSRVQALFRGKGRAPRVTGNFTTGGRGLPQAWGRMEMGEGGRIAMNASMADYRAGTAMVGVPRVAMEQAGDGALSFNGQVVLSGDVPGGNARNLLLPVDGNWGADGRLAVWRRCTDVSFDALSFSNLVIDKRKLTLCPARGGAIVEGRPDNLLLAAGATSLDLSGHLGETSVRIASGPIGFAMGGAKPGVIKASAIKVALGPADTASHFTVSQLDAQVGKEIAGTFDDADISLAAVPLDMRQAAGRWRYANGVASIEGAQFTLVDREPVARFQPMIARDATLRLADNRITAQALLREPASDRAVARADIVHDLSKADGHADLAVDSLVFDDKLQPDALSRTVLGIVSDLKGVVRGTGRIDWNARGVTSRGRFATDGVDFAAALGPVRQLSGNIVFTDLLGMVTAPNQSVHIASMNPGIEVTDGTISYELRPGYNLIVNGGKWPFMNGTLTLDPARMQIGAAETRYYTLRVAGLDAADFVQHLELTNINASGVFDGELPMIFDEHGGRIENGFLRSRDPGGNVSYVGALTYKDLSAMGNFAFDALKSVNYRKMEIGLGGSLSGDIVTRISFDGLSQGQGASKNFITKQVAKLPIRFIVNIKAPFFSLFGSMRSLYDPTYVTDPRVLGLLNSDGSRSNGRPDATINVAPPAQQPAPAQSGAIQPPVSEKKP</sequence>
<gene>
    <name evidence="3" type="ORF">A8V01_19450</name>
</gene>
<comment type="caution">
    <text evidence="3">The sequence shown here is derived from an EMBL/GenBank/DDBJ whole genome shotgun (WGS) entry which is preliminary data.</text>
</comment>
<dbReference type="RefSeq" id="WP_103096127.1">
    <property type="nucleotide sequence ID" value="NZ_LYMM01000033.1"/>
</dbReference>
<evidence type="ECO:0000256" key="2">
    <source>
        <dbReference type="SAM" id="Phobius"/>
    </source>
</evidence>
<feature type="region of interest" description="Disordered" evidence="1">
    <location>
        <begin position="1047"/>
        <end position="1086"/>
    </location>
</feature>